<organism evidence="1 2">
    <name type="scientific">Corynebacterium argentoratense DSM 44202</name>
    <dbReference type="NCBI Taxonomy" id="1348662"/>
    <lineage>
        <taxon>Bacteria</taxon>
        <taxon>Bacillati</taxon>
        <taxon>Actinomycetota</taxon>
        <taxon>Actinomycetes</taxon>
        <taxon>Mycobacteriales</taxon>
        <taxon>Corynebacteriaceae</taxon>
        <taxon>Corynebacterium</taxon>
    </lineage>
</organism>
<protein>
    <recommendedName>
        <fullName evidence="3">DUF3037 domain-containing protein</fullName>
    </recommendedName>
</protein>
<keyword evidence="2" id="KW-1185">Reference proteome</keyword>
<sequence>MLIKYRVVTARPSPWSVTSVGIGIIAEDPSTQQIRSRFLNGHAYRRLEVLGIQPYVHSIAQELSQALNKAQPLATQLGFSEPELSAPGYLAVIEKHWNGTVRISPPSVMDADSVDACLDILFEDLIGLSSKPRKQSPREKLRGEVRRAYRGIPAVLAKRPRLNIAGIDRSFDFAVQSEYGVEEISQTQIFGTDEDLVRTADALTQRIQELRTNGATYIHNGEHHTIGNDVEIAVFFTIPHADRNKAMELADSYSTRWADERTRVIPALAIPEHAHRLAERIGA</sequence>
<dbReference type="GeneID" id="78249294"/>
<reference evidence="1 2" key="1">
    <citation type="journal article" date="2013" name="Genome Announc.">
        <title>Whole-Genome Sequence of the Clinical Strain Corynebacterium argentoratense DSM 44202, Isolated from a Human Throat Specimen.</title>
        <authorList>
            <person name="Bomholt C."/>
            <person name="Glaub A."/>
            <person name="Gravermann K."/>
            <person name="Albersmeier A."/>
            <person name="Brinkrolf K."/>
            <person name="Ruckert C."/>
            <person name="Tauch A."/>
        </authorList>
    </citation>
    <scope>NUCLEOTIDE SEQUENCE [LARGE SCALE GENOMIC DNA]</scope>
    <source>
        <strain evidence="1">DSM 44202</strain>
    </source>
</reference>
<evidence type="ECO:0008006" key="3">
    <source>
        <dbReference type="Google" id="ProtNLM"/>
    </source>
</evidence>
<dbReference type="AlphaFoldDB" id="U3GVU3"/>
<dbReference type="RefSeq" id="WP_020975740.1">
    <property type="nucleotide sequence ID" value="NC_022198.1"/>
</dbReference>
<dbReference type="Proteomes" id="UP000016943">
    <property type="component" value="Chromosome"/>
</dbReference>
<dbReference type="STRING" id="1348662.CARG_02165"/>
<dbReference type="HOGENOM" id="CLU_085644_0_0_11"/>
<evidence type="ECO:0000313" key="2">
    <source>
        <dbReference type="Proteomes" id="UP000016943"/>
    </source>
</evidence>
<dbReference type="eggNOG" id="ENOG50303J0">
    <property type="taxonomic scope" value="Bacteria"/>
</dbReference>
<gene>
    <name evidence="1" type="ORF">CARG_02165</name>
</gene>
<name>U3GVU3_9CORY</name>
<dbReference type="KEGG" id="caz:CARG_02165"/>
<proteinExistence type="predicted"/>
<dbReference type="OrthoDB" id="4416312at2"/>
<accession>U3GVU3</accession>
<dbReference type="EMBL" id="CP006365">
    <property type="protein sequence ID" value="AGU14598.1"/>
    <property type="molecule type" value="Genomic_DNA"/>
</dbReference>
<dbReference type="PATRIC" id="fig|1348662.3.peg.429"/>
<evidence type="ECO:0000313" key="1">
    <source>
        <dbReference type="EMBL" id="AGU14598.1"/>
    </source>
</evidence>